<accession>A0ABV6DSV9</accession>
<dbReference type="PANTHER" id="PTHR11575:SF24">
    <property type="entry name" value="5'-NUCLEOTIDASE"/>
    <property type="match status" value="1"/>
</dbReference>
<proteinExistence type="predicted"/>
<dbReference type="Proteomes" id="UP001589776">
    <property type="component" value="Unassembled WGS sequence"/>
</dbReference>
<dbReference type="SUPFAM" id="SSF56300">
    <property type="entry name" value="Metallo-dependent phosphatases"/>
    <property type="match status" value="1"/>
</dbReference>
<dbReference type="EMBL" id="JBHLWN010000102">
    <property type="protein sequence ID" value="MFC0215704.1"/>
    <property type="molecule type" value="Genomic_DNA"/>
</dbReference>
<dbReference type="Gene3D" id="3.60.21.10">
    <property type="match status" value="1"/>
</dbReference>
<gene>
    <name evidence="1" type="ORF">ACFFK0_25225</name>
</gene>
<protein>
    <recommendedName>
        <fullName evidence="3">5'-nucleotidase</fullName>
    </recommendedName>
</protein>
<dbReference type="InterPro" id="IPR029052">
    <property type="entry name" value="Metallo-depent_PP-like"/>
</dbReference>
<dbReference type="RefSeq" id="WP_377473164.1">
    <property type="nucleotide sequence ID" value="NZ_JBHLWN010000102.1"/>
</dbReference>
<name>A0ABV6DSV9_9BACL</name>
<dbReference type="InterPro" id="IPR006179">
    <property type="entry name" value="5_nucleotidase/apyrase"/>
</dbReference>
<evidence type="ECO:0000313" key="1">
    <source>
        <dbReference type="EMBL" id="MFC0215704.1"/>
    </source>
</evidence>
<dbReference type="PANTHER" id="PTHR11575">
    <property type="entry name" value="5'-NUCLEOTIDASE-RELATED"/>
    <property type="match status" value="1"/>
</dbReference>
<keyword evidence="2" id="KW-1185">Reference proteome</keyword>
<comment type="caution">
    <text evidence="1">The sequence shown here is derived from an EMBL/GenBank/DDBJ whole genome shotgun (WGS) entry which is preliminary data.</text>
</comment>
<evidence type="ECO:0000313" key="2">
    <source>
        <dbReference type="Proteomes" id="UP001589776"/>
    </source>
</evidence>
<evidence type="ECO:0008006" key="3">
    <source>
        <dbReference type="Google" id="ProtNLM"/>
    </source>
</evidence>
<organism evidence="1 2">
    <name type="scientific">Paenibacillus chartarius</name>
    <dbReference type="NCBI Taxonomy" id="747481"/>
    <lineage>
        <taxon>Bacteria</taxon>
        <taxon>Bacillati</taxon>
        <taxon>Bacillota</taxon>
        <taxon>Bacilli</taxon>
        <taxon>Bacillales</taxon>
        <taxon>Paenibacillaceae</taxon>
        <taxon>Paenibacillus</taxon>
    </lineage>
</organism>
<reference evidence="1 2" key="1">
    <citation type="submission" date="2024-09" db="EMBL/GenBank/DDBJ databases">
        <authorList>
            <person name="Sun Q."/>
            <person name="Mori K."/>
        </authorList>
    </citation>
    <scope>NUCLEOTIDE SEQUENCE [LARGE SCALE GENOMIC DNA]</scope>
    <source>
        <strain evidence="1 2">CCM 7759</strain>
    </source>
</reference>
<sequence>MFNKAVPFVLATAMIVSVTPGSLLVHAETQENGSVSILYFNDGHEIVPVVDKLGTRGGVARIKTLIDSVAGDKIVAFGGDLGGGTLFGGVFKGFPMVEAFNKMPIDIANFGQHDFDAGTANTLELIQAARFNWITSNLTGQDGLPFGHVAPYRVFDKQGIRIGVIGLTSAMETTTQDGAVKQTGVIEAAKAAVDKLKQEHAPDLIIALTQQPVQDDKALLAAVPDIRIVFTEEEAEEQSYVYEADGGGNKII</sequence>